<dbReference type="AlphaFoldDB" id="A0AA48GWS4"/>
<evidence type="ECO:0000256" key="1">
    <source>
        <dbReference type="ARBA" id="ARBA00008061"/>
    </source>
</evidence>
<dbReference type="Gene3D" id="2.60.40.10">
    <property type="entry name" value="Immunoglobulins"/>
    <property type="match status" value="1"/>
</dbReference>
<dbReference type="Gene3D" id="2.60.40.1180">
    <property type="entry name" value="Golgi alpha-mannosidase II"/>
    <property type="match status" value="1"/>
</dbReference>
<dbReference type="CDD" id="cd11341">
    <property type="entry name" value="AmyAc_Pullulanase_LD-like"/>
    <property type="match status" value="1"/>
</dbReference>
<dbReference type="SUPFAM" id="SSF81296">
    <property type="entry name" value="E set domains"/>
    <property type="match status" value="1"/>
</dbReference>
<evidence type="ECO:0000259" key="2">
    <source>
        <dbReference type="SMART" id="SM00642"/>
    </source>
</evidence>
<evidence type="ECO:0000313" key="4">
    <source>
        <dbReference type="Proteomes" id="UP001228113"/>
    </source>
</evidence>
<dbReference type="EMBL" id="AP027081">
    <property type="protein sequence ID" value="BDU75840.1"/>
    <property type="molecule type" value="Genomic_DNA"/>
</dbReference>
<dbReference type="RefSeq" id="WP_316411134.1">
    <property type="nucleotide sequence ID" value="NZ_AP027081.1"/>
</dbReference>
<dbReference type="InterPro" id="IPR013783">
    <property type="entry name" value="Ig-like_fold"/>
</dbReference>
<dbReference type="InterPro" id="IPR013780">
    <property type="entry name" value="Glyco_hydro_b"/>
</dbReference>
<proteinExistence type="inferred from homology"/>
<dbReference type="PROSITE" id="PS51257">
    <property type="entry name" value="PROKAR_LIPOPROTEIN"/>
    <property type="match status" value="1"/>
</dbReference>
<protein>
    <recommendedName>
        <fullName evidence="2">Glycosyl hydrolase family 13 catalytic domain-containing protein</fullName>
    </recommendedName>
</protein>
<keyword evidence="4" id="KW-1185">Reference proteome</keyword>
<sequence length="746" mass="78003">MSRILHLLVAAGAVLALIGCGGGGPGGGSASGGGGLSIDADASKSPAADAGYYKIPSTVLGPVISGNTVTFTYWNPNASSVTANLYSAWDDSLAKVAATIPLTKGASGLWTSAPVVLPAQGYYTFNVGGTMVLDPYARSMAQWSHTASSSISGDAVGKGAILDPALTGPDGGWAATSYFDGSRMRDAAGSLAPYAYAGNRDAIIYEAGIRDLTVDPALTGFQAQHPWGTYKGLVDMLPHIQKLGVTHIQLLCPLENYTYDQTKVGTRELNTAQVTGANYNWGYDPQAYFTPTGMYSANPNDPAARVNELKTLVNEIHKAGMGVILDVVYNHTANDAVLGDGALPNYWYRASSKNGAGSRDVMSEHKMVRKLIVDSVGFWTKEYKVDGFRFDLMGVLDTVTVKDAYLAAAALNPRTLFLGEGWNGFYTGDATDYNGDPVAGADQNHVSAFAGLNVAMFSDSYRDIFKKGGLAEGAAFLADAAQSPAGLFANISGRPTNFTAPSTSNVVNYLTCHDNLCLYDALAYALNAPKTATADAQILARARIGYAALLTSQGAAFIHAGDEMFRTKEATAAGTTTVSTTGGRIFVHNSYNASDAINLVKWSNVYSADPISGAFANYATTSNGYKLYAYVQGLIALRKTTNAFRLPDASLATNLTLLQPSGAGANILAFGYKAVSTDGTGTYYVFHNADAAARTFTLPAAISGAVLLADGASAGTLPITGSTTAELSDDGLTVTVQPLSSAIYRK</sequence>
<dbReference type="InterPro" id="IPR014756">
    <property type="entry name" value="Ig_E-set"/>
</dbReference>
<dbReference type="InterPro" id="IPR017853">
    <property type="entry name" value="GH"/>
</dbReference>
<organism evidence="3 4">
    <name type="scientific">Mesoterricola sediminis</name>
    <dbReference type="NCBI Taxonomy" id="2927980"/>
    <lineage>
        <taxon>Bacteria</taxon>
        <taxon>Pseudomonadati</taxon>
        <taxon>Acidobacteriota</taxon>
        <taxon>Holophagae</taxon>
        <taxon>Holophagales</taxon>
        <taxon>Holophagaceae</taxon>
        <taxon>Mesoterricola</taxon>
    </lineage>
</organism>
<reference evidence="3" key="1">
    <citation type="journal article" date="2023" name="Int. J. Syst. Evol. Microbiol.">
        <title>Mesoterricola silvestris gen. nov., sp. nov., Mesoterricola sediminis sp. nov., Geothrix oryzae sp. nov., Geothrix edaphica sp. nov., Geothrix rubra sp. nov., and Geothrix limicola sp. nov., six novel members of Acidobacteriota isolated from soils.</title>
        <authorList>
            <person name="Itoh H."/>
            <person name="Sugisawa Y."/>
            <person name="Mise K."/>
            <person name="Xu Z."/>
            <person name="Kuniyasu M."/>
            <person name="Ushijima N."/>
            <person name="Kawano K."/>
            <person name="Kobayashi E."/>
            <person name="Shiratori Y."/>
            <person name="Masuda Y."/>
            <person name="Senoo K."/>
        </authorList>
    </citation>
    <scope>NUCLEOTIDE SEQUENCE</scope>
    <source>
        <strain evidence="3">W786</strain>
    </source>
</reference>
<name>A0AA48GWS4_9BACT</name>
<dbReference type="InterPro" id="IPR040806">
    <property type="entry name" value="SpuA_C"/>
</dbReference>
<dbReference type="PANTHER" id="PTHR43002">
    <property type="entry name" value="GLYCOGEN DEBRANCHING ENZYME"/>
    <property type="match status" value="1"/>
</dbReference>
<dbReference type="Pfam" id="PF18033">
    <property type="entry name" value="SpuA_C"/>
    <property type="match status" value="1"/>
</dbReference>
<evidence type="ECO:0000313" key="3">
    <source>
        <dbReference type="EMBL" id="BDU75840.1"/>
    </source>
</evidence>
<gene>
    <name evidence="3" type="ORF">METESE_07980</name>
</gene>
<accession>A0AA48GWS4</accession>
<feature type="domain" description="Glycosyl hydrolase family 13 catalytic" evidence="2">
    <location>
        <begin position="215"/>
        <end position="638"/>
    </location>
</feature>
<dbReference type="Proteomes" id="UP001228113">
    <property type="component" value="Chromosome"/>
</dbReference>
<dbReference type="InterPro" id="IPR006047">
    <property type="entry name" value="GH13_cat_dom"/>
</dbReference>
<dbReference type="SMART" id="SM00642">
    <property type="entry name" value="Aamy"/>
    <property type="match status" value="1"/>
</dbReference>
<dbReference type="SUPFAM" id="SSF51445">
    <property type="entry name" value="(Trans)glycosidases"/>
    <property type="match status" value="1"/>
</dbReference>
<comment type="similarity">
    <text evidence="1">Belongs to the glycosyl hydrolase 13 family.</text>
</comment>
<dbReference type="GO" id="GO:0005975">
    <property type="term" value="P:carbohydrate metabolic process"/>
    <property type="evidence" value="ECO:0007669"/>
    <property type="project" value="InterPro"/>
</dbReference>
<dbReference type="Gene3D" id="3.20.20.80">
    <property type="entry name" value="Glycosidases"/>
    <property type="match status" value="1"/>
</dbReference>
<dbReference type="KEGG" id="msea:METESE_07980"/>
<dbReference type="Pfam" id="PF00128">
    <property type="entry name" value="Alpha-amylase"/>
    <property type="match status" value="1"/>
</dbReference>